<evidence type="ECO:0008006" key="4">
    <source>
        <dbReference type="Google" id="ProtNLM"/>
    </source>
</evidence>
<dbReference type="Proteomes" id="UP000261080">
    <property type="component" value="Unassembled WGS sequence"/>
</dbReference>
<dbReference type="EMBL" id="QVLX01000001">
    <property type="protein sequence ID" value="RGE90251.1"/>
    <property type="molecule type" value="Genomic_DNA"/>
</dbReference>
<accession>A0A3E3K6G0</accession>
<sequence>MSIRNSSKSSLFLIELIIAILFFAIGSAVCVRAFVKAHDLSMRAKDLSFASAQASSAASVLEYTDGSFSSFSTYFPDAEERGDAFLVYYDADQSLCSGNDAIYTMQIKISDEDGMRHAMISVAYTGKEPLYELPIRFLPSAKKEVADDAA</sequence>
<keyword evidence="3" id="KW-1185">Reference proteome</keyword>
<evidence type="ECO:0000256" key="1">
    <source>
        <dbReference type="SAM" id="Phobius"/>
    </source>
</evidence>
<evidence type="ECO:0000313" key="3">
    <source>
        <dbReference type="Proteomes" id="UP000261080"/>
    </source>
</evidence>
<proteinExistence type="predicted"/>
<name>A0A3E3K6G0_9FIRM</name>
<reference evidence="2 3" key="1">
    <citation type="submission" date="2018-08" db="EMBL/GenBank/DDBJ databases">
        <title>A genome reference for cultivated species of the human gut microbiota.</title>
        <authorList>
            <person name="Zou Y."/>
            <person name="Xue W."/>
            <person name="Luo G."/>
        </authorList>
    </citation>
    <scope>NUCLEOTIDE SEQUENCE [LARGE SCALE GENOMIC DNA]</scope>
    <source>
        <strain evidence="2 3">AF37-2AT</strain>
    </source>
</reference>
<keyword evidence="1" id="KW-1133">Transmembrane helix</keyword>
<dbReference type="AlphaFoldDB" id="A0A3E3K6G0"/>
<dbReference type="GeneID" id="97192425"/>
<keyword evidence="1" id="KW-0812">Transmembrane</keyword>
<gene>
    <name evidence="2" type="ORF">DW016_03140</name>
</gene>
<protein>
    <recommendedName>
        <fullName evidence="4">Type II secretion system protein</fullName>
    </recommendedName>
</protein>
<dbReference type="RefSeq" id="WP_048621616.1">
    <property type="nucleotide sequence ID" value="NZ_CAUAFM010000083.1"/>
</dbReference>
<comment type="caution">
    <text evidence="2">The sequence shown here is derived from an EMBL/GenBank/DDBJ whole genome shotgun (WGS) entry which is preliminary data.</text>
</comment>
<evidence type="ECO:0000313" key="2">
    <source>
        <dbReference type="EMBL" id="RGE90251.1"/>
    </source>
</evidence>
<keyword evidence="1" id="KW-0472">Membrane</keyword>
<organism evidence="2 3">
    <name type="scientific">Sellimonas intestinalis</name>
    <dbReference type="NCBI Taxonomy" id="1653434"/>
    <lineage>
        <taxon>Bacteria</taxon>
        <taxon>Bacillati</taxon>
        <taxon>Bacillota</taxon>
        <taxon>Clostridia</taxon>
        <taxon>Lachnospirales</taxon>
        <taxon>Lachnospiraceae</taxon>
        <taxon>Sellimonas</taxon>
    </lineage>
</organism>
<feature type="transmembrane region" description="Helical" evidence="1">
    <location>
        <begin position="12"/>
        <end position="35"/>
    </location>
</feature>
<dbReference type="OrthoDB" id="1655097at2"/>